<reference evidence="1" key="1">
    <citation type="journal article" date="2019" name="bioRxiv">
        <title>The Genome of the Zebra Mussel, Dreissena polymorpha: A Resource for Invasive Species Research.</title>
        <authorList>
            <person name="McCartney M.A."/>
            <person name="Auch B."/>
            <person name="Kono T."/>
            <person name="Mallez S."/>
            <person name="Zhang Y."/>
            <person name="Obille A."/>
            <person name="Becker A."/>
            <person name="Abrahante J.E."/>
            <person name="Garbe J."/>
            <person name="Badalamenti J.P."/>
            <person name="Herman A."/>
            <person name="Mangelson H."/>
            <person name="Liachko I."/>
            <person name="Sullivan S."/>
            <person name="Sone E.D."/>
            <person name="Koren S."/>
            <person name="Silverstein K.A.T."/>
            <person name="Beckman K.B."/>
            <person name="Gohl D.M."/>
        </authorList>
    </citation>
    <scope>NUCLEOTIDE SEQUENCE</scope>
    <source>
        <strain evidence="1">Duluth1</strain>
        <tissue evidence="1">Whole animal</tissue>
    </source>
</reference>
<sequence length="56" mass="6770">MPSMCLVPNIYRKWSQLFPQEISKDTDVSVRDVERWLRDRRVNTRPSDIRKFNECG</sequence>
<keyword evidence="2" id="KW-1185">Reference proteome</keyword>
<accession>A0A9D4HEA0</accession>
<organism evidence="1 2">
    <name type="scientific">Dreissena polymorpha</name>
    <name type="common">Zebra mussel</name>
    <name type="synonym">Mytilus polymorpha</name>
    <dbReference type="NCBI Taxonomy" id="45954"/>
    <lineage>
        <taxon>Eukaryota</taxon>
        <taxon>Metazoa</taxon>
        <taxon>Spiralia</taxon>
        <taxon>Lophotrochozoa</taxon>
        <taxon>Mollusca</taxon>
        <taxon>Bivalvia</taxon>
        <taxon>Autobranchia</taxon>
        <taxon>Heteroconchia</taxon>
        <taxon>Euheterodonta</taxon>
        <taxon>Imparidentia</taxon>
        <taxon>Neoheterodontei</taxon>
        <taxon>Myida</taxon>
        <taxon>Dreissenoidea</taxon>
        <taxon>Dreissenidae</taxon>
        <taxon>Dreissena</taxon>
    </lineage>
</organism>
<dbReference type="Gene3D" id="1.10.10.60">
    <property type="entry name" value="Homeodomain-like"/>
    <property type="match status" value="1"/>
</dbReference>
<comment type="caution">
    <text evidence="1">The sequence shown here is derived from an EMBL/GenBank/DDBJ whole genome shotgun (WGS) entry which is preliminary data.</text>
</comment>
<dbReference type="EMBL" id="JAIWYP010000013">
    <property type="protein sequence ID" value="KAH3716147.1"/>
    <property type="molecule type" value="Genomic_DNA"/>
</dbReference>
<dbReference type="AlphaFoldDB" id="A0A9D4HEA0"/>
<proteinExistence type="predicted"/>
<evidence type="ECO:0000313" key="1">
    <source>
        <dbReference type="EMBL" id="KAH3716147.1"/>
    </source>
</evidence>
<name>A0A9D4HEA0_DREPO</name>
<protein>
    <submittedName>
        <fullName evidence="1">Uncharacterized protein</fullName>
    </submittedName>
</protein>
<gene>
    <name evidence="1" type="ORF">DPMN_058866</name>
</gene>
<evidence type="ECO:0000313" key="2">
    <source>
        <dbReference type="Proteomes" id="UP000828390"/>
    </source>
</evidence>
<dbReference type="Proteomes" id="UP000828390">
    <property type="component" value="Unassembled WGS sequence"/>
</dbReference>
<reference evidence="1" key="2">
    <citation type="submission" date="2020-11" db="EMBL/GenBank/DDBJ databases">
        <authorList>
            <person name="McCartney M.A."/>
            <person name="Auch B."/>
            <person name="Kono T."/>
            <person name="Mallez S."/>
            <person name="Becker A."/>
            <person name="Gohl D.M."/>
            <person name="Silverstein K.A.T."/>
            <person name="Koren S."/>
            <person name="Bechman K.B."/>
            <person name="Herman A."/>
            <person name="Abrahante J.E."/>
            <person name="Garbe J."/>
        </authorList>
    </citation>
    <scope>NUCLEOTIDE SEQUENCE</scope>
    <source>
        <strain evidence="1">Duluth1</strain>
        <tissue evidence="1">Whole animal</tissue>
    </source>
</reference>